<dbReference type="FunFam" id="1.20.1250.20:FF:000057">
    <property type="entry name" value="MFS general substrate transporter"/>
    <property type="match status" value="1"/>
</dbReference>
<dbReference type="InterPro" id="IPR011701">
    <property type="entry name" value="MFS"/>
</dbReference>
<dbReference type="PANTHER" id="PTHR43791">
    <property type="entry name" value="PERMEASE-RELATED"/>
    <property type="match status" value="1"/>
</dbReference>
<dbReference type="SUPFAM" id="SSF103473">
    <property type="entry name" value="MFS general substrate transporter"/>
    <property type="match status" value="1"/>
</dbReference>
<feature type="transmembrane region" description="Helical" evidence="6">
    <location>
        <begin position="438"/>
        <end position="460"/>
    </location>
</feature>
<dbReference type="Gene3D" id="1.20.1250.20">
    <property type="entry name" value="MFS general substrate transporter like domains"/>
    <property type="match status" value="1"/>
</dbReference>
<keyword evidence="3 6" id="KW-0812">Transmembrane</keyword>
<feature type="transmembrane region" description="Helical" evidence="6">
    <location>
        <begin position="370"/>
        <end position="391"/>
    </location>
</feature>
<dbReference type="PANTHER" id="PTHR43791:SF49">
    <property type="entry name" value="TRANSPORTER, PUTATIVE (AFU_ORTHOLOGUE AFUA_4G04250)-RELATED"/>
    <property type="match status" value="1"/>
</dbReference>
<comment type="caution">
    <text evidence="7">The sequence shown here is derived from an EMBL/GenBank/DDBJ whole genome shotgun (WGS) entry which is preliminary data.</text>
</comment>
<accession>A0A8H6SV28</accession>
<feature type="transmembrane region" description="Helical" evidence="6">
    <location>
        <begin position="403"/>
        <end position="426"/>
    </location>
</feature>
<evidence type="ECO:0000256" key="2">
    <source>
        <dbReference type="ARBA" id="ARBA00022448"/>
    </source>
</evidence>
<feature type="transmembrane region" description="Helical" evidence="6">
    <location>
        <begin position="320"/>
        <end position="337"/>
    </location>
</feature>
<feature type="transmembrane region" description="Helical" evidence="6">
    <location>
        <begin position="84"/>
        <end position="102"/>
    </location>
</feature>
<proteinExistence type="predicted"/>
<feature type="transmembrane region" description="Helical" evidence="6">
    <location>
        <begin position="344"/>
        <end position="364"/>
    </location>
</feature>
<dbReference type="GO" id="GO:0016020">
    <property type="term" value="C:membrane"/>
    <property type="evidence" value="ECO:0007669"/>
    <property type="project" value="UniProtKB-SubCell"/>
</dbReference>
<dbReference type="EMBL" id="JACAZE010000009">
    <property type="protein sequence ID" value="KAF7305813.1"/>
    <property type="molecule type" value="Genomic_DNA"/>
</dbReference>
<keyword evidence="2" id="KW-0813">Transport</keyword>
<name>A0A8H6SV28_MYCCL</name>
<reference evidence="7" key="1">
    <citation type="submission" date="2020-05" db="EMBL/GenBank/DDBJ databases">
        <title>Mycena genomes resolve the evolution of fungal bioluminescence.</title>
        <authorList>
            <person name="Tsai I.J."/>
        </authorList>
    </citation>
    <scope>NUCLEOTIDE SEQUENCE</scope>
    <source>
        <strain evidence="7">110903Hualien_Pintung</strain>
    </source>
</reference>
<protein>
    <submittedName>
        <fullName evidence="7">MFS domain-containing protein</fullName>
    </submittedName>
</protein>
<feature type="transmembrane region" description="Helical" evidence="6">
    <location>
        <begin position="284"/>
        <end position="308"/>
    </location>
</feature>
<keyword evidence="4 6" id="KW-1133">Transmembrane helix</keyword>
<evidence type="ECO:0000313" key="8">
    <source>
        <dbReference type="Proteomes" id="UP000613580"/>
    </source>
</evidence>
<evidence type="ECO:0000256" key="1">
    <source>
        <dbReference type="ARBA" id="ARBA00004141"/>
    </source>
</evidence>
<dbReference type="OrthoDB" id="3639251at2759"/>
<dbReference type="Pfam" id="PF07690">
    <property type="entry name" value="MFS_1"/>
    <property type="match status" value="1"/>
</dbReference>
<feature type="transmembrane region" description="Helical" evidence="6">
    <location>
        <begin position="114"/>
        <end position="131"/>
    </location>
</feature>
<evidence type="ECO:0000313" key="7">
    <source>
        <dbReference type="EMBL" id="KAF7305813.1"/>
    </source>
</evidence>
<dbReference type="AlphaFoldDB" id="A0A8H6SV28"/>
<keyword evidence="8" id="KW-1185">Reference proteome</keyword>
<dbReference type="Proteomes" id="UP000613580">
    <property type="component" value="Unassembled WGS sequence"/>
</dbReference>
<dbReference type="GO" id="GO:0022857">
    <property type="term" value="F:transmembrane transporter activity"/>
    <property type="evidence" value="ECO:0007669"/>
    <property type="project" value="InterPro"/>
</dbReference>
<sequence length="1052" mass="114741">MEKGLDVEQGTQEYETKSVVSLASYDSRNDAALVRKQDRRIVPLSAGIYLLCYLDRANIGNAKVLNSETHNDLLSETHMTDYDYTIALMVFLVAYAIFEVPSNYLLKRLRPSRWIAFLMFAWGAITMGISGTKSYAAVTVARFLLGAVEAGLFPGLVYYLTFWYRTEERSMRVAIILASATLAGAFGGAIAYGVGHMNGASGLSAWRWLFILGLSYKVSRLCFPPSSSGSFLPDYPETAIWLSPDEKTLAASRLRDQASLGSSKPMTWVDAKATLTDWRLCGHYAIYFGISTPFASLSFFAPSIIAGLGYTSLNANLMTVPPYAVAYVFTILVAWSADRNNSRGLHSAIFALIGAAGFMASALLPATAYLHRYACLIVATTGSFACIPPLLGWLSSNIDTTAAAGLAIALNISVGAPGQIVGVWIYKADQAARGYPTGHWTNAGLLLFVAVGCVVMVGYYRAANGRVGGGEARYRSRDGVIDQVAHKSNTNRETNTSGHLLLEESVLGLAGSRIDGFDRWGRLAKRPPLSTVSAELSSFEVARTHPLSRSSSTMYHIAPPILRIPPEILSLIVEEYVADDNDSTKWTWMLPACVGEEEPEHVLKARIVALTQVCRHWRSFVTDMPTAWTVLYLSVWLWPRAECGTPIATLLAGVERSLTLSKGRPLHIYLRAPDWDDLACSVLKLIAAHSSRWHTVNFEIPPKSLAFLASEIKDGTGLQTLRNYTIAGVSSAIGKATKTLFAGSPPALREITMGWGLQYLSLPWDKLESVNVPAQSFRWIKPPLFGRLSVKCELTISVCVLGLRGYYDGPPVASRIGSLIVELLPTAGRAGSQSDCSPIFGSFTFPALSRLTYTGPKYADDSPGWPHAAYMACAERSGFGERLTSLDVKAYITEAELVEVLAGLPQLLSLALCDIRKNYNGGPLALISDSLLRHLERRLPGLGDHGGDNDLAVFAPRLVYASLRSGLACSDRAILDFVASRAALDPASHDETPSFELNFLHMVGAEEPEELVEDGIVWRKSTGKDWATKMEALLAQNKNFSYTVSRVDWVFV</sequence>
<feature type="transmembrane region" description="Helical" evidence="6">
    <location>
        <begin position="143"/>
        <end position="161"/>
    </location>
</feature>
<keyword evidence="5 6" id="KW-0472">Membrane</keyword>
<dbReference type="InterPro" id="IPR036259">
    <property type="entry name" value="MFS_trans_sf"/>
</dbReference>
<organism evidence="7 8">
    <name type="scientific">Mycena chlorophos</name>
    <name type="common">Agaric fungus</name>
    <name type="synonym">Agaricus chlorophos</name>
    <dbReference type="NCBI Taxonomy" id="658473"/>
    <lineage>
        <taxon>Eukaryota</taxon>
        <taxon>Fungi</taxon>
        <taxon>Dikarya</taxon>
        <taxon>Basidiomycota</taxon>
        <taxon>Agaricomycotina</taxon>
        <taxon>Agaricomycetes</taxon>
        <taxon>Agaricomycetidae</taxon>
        <taxon>Agaricales</taxon>
        <taxon>Marasmiineae</taxon>
        <taxon>Mycenaceae</taxon>
        <taxon>Mycena</taxon>
    </lineage>
</organism>
<dbReference type="FunFam" id="1.20.1250.20:FF:000013">
    <property type="entry name" value="MFS general substrate transporter"/>
    <property type="match status" value="1"/>
</dbReference>
<evidence type="ECO:0000256" key="6">
    <source>
        <dbReference type="SAM" id="Phobius"/>
    </source>
</evidence>
<evidence type="ECO:0000256" key="3">
    <source>
        <dbReference type="ARBA" id="ARBA00022692"/>
    </source>
</evidence>
<feature type="transmembrane region" description="Helical" evidence="6">
    <location>
        <begin position="173"/>
        <end position="193"/>
    </location>
</feature>
<evidence type="ECO:0000256" key="5">
    <source>
        <dbReference type="ARBA" id="ARBA00023136"/>
    </source>
</evidence>
<gene>
    <name evidence="7" type="ORF">HMN09_00735200</name>
</gene>
<evidence type="ECO:0000256" key="4">
    <source>
        <dbReference type="ARBA" id="ARBA00022989"/>
    </source>
</evidence>
<comment type="subcellular location">
    <subcellularLocation>
        <location evidence="1">Membrane</location>
        <topology evidence="1">Multi-pass membrane protein</topology>
    </subcellularLocation>
</comment>